<dbReference type="GO" id="GO:0008757">
    <property type="term" value="F:S-adenosylmethionine-dependent methyltransferase activity"/>
    <property type="evidence" value="ECO:0007669"/>
    <property type="project" value="InterPro"/>
</dbReference>
<accession>A0A1E3VJH5</accession>
<dbReference type="EMBL" id="LPWE01000014">
    <property type="protein sequence ID" value="ODR93664.1"/>
    <property type="molecule type" value="Genomic_DNA"/>
</dbReference>
<evidence type="ECO:0000259" key="1">
    <source>
        <dbReference type="Pfam" id="PF08241"/>
    </source>
</evidence>
<proteinExistence type="predicted"/>
<dbReference type="InterPro" id="IPR029063">
    <property type="entry name" value="SAM-dependent_MTases_sf"/>
</dbReference>
<protein>
    <recommendedName>
        <fullName evidence="1">Methyltransferase type 11 domain-containing protein</fullName>
    </recommendedName>
</protein>
<reference evidence="2 3" key="1">
    <citation type="journal article" date="2016" name="Environ. Microbiol.">
        <title>New Methyloceanibacter diversity from North Sea sediments includes methanotroph containing solely the soluble methane monooxygenase.</title>
        <authorList>
            <person name="Vekeman B."/>
            <person name="Kerckhof F.M."/>
            <person name="Cremers G."/>
            <person name="de Vos P."/>
            <person name="Vandamme P."/>
            <person name="Boon N."/>
            <person name="Op den Camp H.J."/>
            <person name="Heylen K."/>
        </authorList>
    </citation>
    <scope>NUCLEOTIDE SEQUENCE [LARGE SCALE GENOMIC DNA]</scope>
    <source>
        <strain evidence="2 3">R-67176</strain>
    </source>
</reference>
<dbReference type="Gene3D" id="3.40.50.150">
    <property type="entry name" value="Vaccinia Virus protein VP39"/>
    <property type="match status" value="1"/>
</dbReference>
<feature type="domain" description="Methyltransferase type 11" evidence="1">
    <location>
        <begin position="47"/>
        <end position="97"/>
    </location>
</feature>
<dbReference type="InterPro" id="IPR013216">
    <property type="entry name" value="Methyltransf_11"/>
</dbReference>
<gene>
    <name evidence="2" type="ORF">AUC70_12575</name>
</gene>
<dbReference type="Proteomes" id="UP000094172">
    <property type="component" value="Unassembled WGS sequence"/>
</dbReference>
<keyword evidence="3" id="KW-1185">Reference proteome</keyword>
<dbReference type="SUPFAM" id="SSF53335">
    <property type="entry name" value="S-adenosyl-L-methionine-dependent methyltransferases"/>
    <property type="match status" value="1"/>
</dbReference>
<organism evidence="2 3">
    <name type="scientific">Methyloceanibacter stevinii</name>
    <dbReference type="NCBI Taxonomy" id="1774970"/>
    <lineage>
        <taxon>Bacteria</taxon>
        <taxon>Pseudomonadati</taxon>
        <taxon>Pseudomonadota</taxon>
        <taxon>Alphaproteobacteria</taxon>
        <taxon>Hyphomicrobiales</taxon>
        <taxon>Hyphomicrobiaceae</taxon>
        <taxon>Methyloceanibacter</taxon>
    </lineage>
</organism>
<comment type="caution">
    <text evidence="2">The sequence shown here is derived from an EMBL/GenBank/DDBJ whole genome shotgun (WGS) entry which is preliminary data.</text>
</comment>
<name>A0A1E3VJH5_9HYPH</name>
<dbReference type="Pfam" id="PF08241">
    <property type="entry name" value="Methyltransf_11"/>
    <property type="match status" value="1"/>
</dbReference>
<dbReference type="STRING" id="1774970.AUC70_12575"/>
<sequence>MKLFVEHFNITNDTRIIDVGGTPQNWGYISQEPQVTICNLGIENEERGRFIFREADGTCLPFEDNSFDIAYSNSVIEHVGDWDAQRRFAGEIRRIAKSYYVQTPNRWFFVEPHFVAPVIHMLPRSMYRRLIPLFSAKYWMERPSSEDVDALFEEIRLLDRDEVKTLFPDAEFSEEKFLGMAKSFIAMRIADKAA</sequence>
<evidence type="ECO:0000313" key="2">
    <source>
        <dbReference type="EMBL" id="ODR93664.1"/>
    </source>
</evidence>
<evidence type="ECO:0000313" key="3">
    <source>
        <dbReference type="Proteomes" id="UP000094172"/>
    </source>
</evidence>
<dbReference type="AlphaFoldDB" id="A0A1E3VJH5"/>